<feature type="domain" description="Gfo/Idh/MocA-like oxidoreductase N-terminal" evidence="1">
    <location>
        <begin position="5"/>
        <end position="124"/>
    </location>
</feature>
<dbReference type="InterPro" id="IPR051317">
    <property type="entry name" value="Gfo/Idh/MocA_oxidoreduct"/>
</dbReference>
<dbReference type="Gene3D" id="3.40.50.720">
    <property type="entry name" value="NAD(P)-binding Rossmann-like Domain"/>
    <property type="match status" value="1"/>
</dbReference>
<evidence type="ECO:0000259" key="2">
    <source>
        <dbReference type="Pfam" id="PF22725"/>
    </source>
</evidence>
<dbReference type="Pfam" id="PF22725">
    <property type="entry name" value="GFO_IDH_MocA_C3"/>
    <property type="match status" value="1"/>
</dbReference>
<sequence>MKVWKIGVVGTGWWSEKHLNAWRSIPEAEIMALCDLNEERLHAKAAAFGVSKSNLYSSFSEMLEKADIDIVDIVTAPETHLELVQYAAASGKHMLCQKPFANSIEEAEEMVRIAKEAGVRLMVTENWRWLQPFQLIKRVIEAGTLGTLYSARYIHTDYYTPRMEPAAVLPQPFFREMPKLLFFEMGAHWFDTWRFLFGTPERLYAEIQRISPYITGEDTGIVVMGYDHFCGYLDASWATRQKLDRPLGTGVGPVHLEQLVIDGSEATLKMYTSGKISLVSKDGSNEWMIAETTELDHEASHIRLQSHFLECLQSGAAFDTEGSDNLITLSMVFGVYESAAKHEPVKIGGKNA</sequence>
<dbReference type="Proteomes" id="UP000517523">
    <property type="component" value="Unassembled WGS sequence"/>
</dbReference>
<reference evidence="3 4" key="1">
    <citation type="submission" date="2020-08" db="EMBL/GenBank/DDBJ databases">
        <title>Genomic Encyclopedia of Type Strains, Phase III (KMG-III): the genomes of soil and plant-associated and newly described type strains.</title>
        <authorList>
            <person name="Whitman W."/>
        </authorList>
    </citation>
    <scope>NUCLEOTIDE SEQUENCE [LARGE SCALE GENOMIC DNA]</scope>
    <source>
        <strain evidence="3 4">CECT 5831</strain>
    </source>
</reference>
<accession>A0A839TFK4</accession>
<dbReference type="InterPro" id="IPR000683">
    <property type="entry name" value="Gfo/Idh/MocA-like_OxRdtase_N"/>
</dbReference>
<protein>
    <submittedName>
        <fullName evidence="3">Putative dehydrogenase</fullName>
    </submittedName>
</protein>
<dbReference type="Pfam" id="PF01408">
    <property type="entry name" value="GFO_IDH_MocA"/>
    <property type="match status" value="1"/>
</dbReference>
<dbReference type="AlphaFoldDB" id="A0A839TFK4"/>
<dbReference type="PANTHER" id="PTHR43708:SF8">
    <property type="entry name" value="OXIDOREDUCTASE"/>
    <property type="match status" value="1"/>
</dbReference>
<dbReference type="Gene3D" id="3.30.360.10">
    <property type="entry name" value="Dihydrodipicolinate Reductase, domain 2"/>
    <property type="match status" value="1"/>
</dbReference>
<comment type="caution">
    <text evidence="3">The sequence shown here is derived from an EMBL/GenBank/DDBJ whole genome shotgun (WGS) entry which is preliminary data.</text>
</comment>
<dbReference type="PANTHER" id="PTHR43708">
    <property type="entry name" value="CONSERVED EXPRESSED OXIDOREDUCTASE (EUROFUNG)"/>
    <property type="match status" value="1"/>
</dbReference>
<feature type="domain" description="GFO/IDH/MocA-like oxidoreductase" evidence="2">
    <location>
        <begin position="133"/>
        <end position="267"/>
    </location>
</feature>
<proteinExistence type="predicted"/>
<dbReference type="InterPro" id="IPR055170">
    <property type="entry name" value="GFO_IDH_MocA-like_dom"/>
</dbReference>
<dbReference type="EMBL" id="JACHXJ010000001">
    <property type="protein sequence ID" value="MBB3125481.1"/>
    <property type="molecule type" value="Genomic_DNA"/>
</dbReference>
<dbReference type="InterPro" id="IPR036291">
    <property type="entry name" value="NAD(P)-bd_dom_sf"/>
</dbReference>
<dbReference type="RefSeq" id="WP_183577200.1">
    <property type="nucleotide sequence ID" value="NZ_JACHXJ010000001.1"/>
</dbReference>
<name>A0A839TFK4_9BACL</name>
<dbReference type="GO" id="GO:0000166">
    <property type="term" value="F:nucleotide binding"/>
    <property type="evidence" value="ECO:0007669"/>
    <property type="project" value="InterPro"/>
</dbReference>
<dbReference type="SUPFAM" id="SSF51735">
    <property type="entry name" value="NAD(P)-binding Rossmann-fold domains"/>
    <property type="match status" value="1"/>
</dbReference>
<evidence type="ECO:0000313" key="4">
    <source>
        <dbReference type="Proteomes" id="UP000517523"/>
    </source>
</evidence>
<evidence type="ECO:0000259" key="1">
    <source>
        <dbReference type="Pfam" id="PF01408"/>
    </source>
</evidence>
<dbReference type="SUPFAM" id="SSF55347">
    <property type="entry name" value="Glyceraldehyde-3-phosphate dehydrogenase-like, C-terminal domain"/>
    <property type="match status" value="1"/>
</dbReference>
<organism evidence="3 4">
    <name type="scientific">Paenibacillus rhizosphaerae</name>
    <dbReference type="NCBI Taxonomy" id="297318"/>
    <lineage>
        <taxon>Bacteria</taxon>
        <taxon>Bacillati</taxon>
        <taxon>Bacillota</taxon>
        <taxon>Bacilli</taxon>
        <taxon>Bacillales</taxon>
        <taxon>Paenibacillaceae</taxon>
        <taxon>Paenibacillus</taxon>
    </lineage>
</organism>
<gene>
    <name evidence="3" type="ORF">FHS19_000135</name>
</gene>
<evidence type="ECO:0000313" key="3">
    <source>
        <dbReference type="EMBL" id="MBB3125481.1"/>
    </source>
</evidence>